<accession>A0ABU9GDC3</accession>
<gene>
    <name evidence="2" type="ORF">V6243_06480</name>
</gene>
<evidence type="ECO:0000313" key="2">
    <source>
        <dbReference type="EMBL" id="MEL0616474.1"/>
    </source>
</evidence>
<dbReference type="RefSeq" id="WP_341542160.1">
    <property type="nucleotide sequence ID" value="NZ_JBAKAP010000005.1"/>
</dbReference>
<organism evidence="2 3">
    <name type="scientific">Cobetia marina</name>
    <name type="common">Deleya marina</name>
    <dbReference type="NCBI Taxonomy" id="28258"/>
    <lineage>
        <taxon>Bacteria</taxon>
        <taxon>Pseudomonadati</taxon>
        <taxon>Pseudomonadota</taxon>
        <taxon>Gammaproteobacteria</taxon>
        <taxon>Oceanospirillales</taxon>
        <taxon>Halomonadaceae</taxon>
        <taxon>Cobetia</taxon>
    </lineage>
</organism>
<name>A0ABU9GDC3_COBMA</name>
<dbReference type="EMBL" id="JBAKAP010000005">
    <property type="protein sequence ID" value="MEL0616474.1"/>
    <property type="molecule type" value="Genomic_DNA"/>
</dbReference>
<evidence type="ECO:0000256" key="1">
    <source>
        <dbReference type="SAM" id="Phobius"/>
    </source>
</evidence>
<feature type="transmembrane region" description="Helical" evidence="1">
    <location>
        <begin position="113"/>
        <end position="134"/>
    </location>
</feature>
<evidence type="ECO:0008006" key="4">
    <source>
        <dbReference type="Google" id="ProtNLM"/>
    </source>
</evidence>
<keyword evidence="1" id="KW-0472">Membrane</keyword>
<feature type="transmembrane region" description="Helical" evidence="1">
    <location>
        <begin position="140"/>
        <end position="158"/>
    </location>
</feature>
<keyword evidence="1" id="KW-1133">Transmembrane helix</keyword>
<protein>
    <recommendedName>
        <fullName evidence="4">DUF2812 domain-containing protein</fullName>
    </recommendedName>
</protein>
<proteinExistence type="predicted"/>
<dbReference type="Proteomes" id="UP001378242">
    <property type="component" value="Unassembled WGS sequence"/>
</dbReference>
<keyword evidence="1" id="KW-0812">Transmembrane</keyword>
<comment type="caution">
    <text evidence="2">The sequence shown here is derived from an EMBL/GenBank/DDBJ whole genome shotgun (WGS) entry which is preliminary data.</text>
</comment>
<reference evidence="2 3" key="1">
    <citation type="submission" date="2024-02" db="EMBL/GenBank/DDBJ databases">
        <title>Bacteria isolated from the canopy kelp, Nereocystis luetkeana.</title>
        <authorList>
            <person name="Pfister C.A."/>
            <person name="Younker I.T."/>
            <person name="Light S.H."/>
        </authorList>
    </citation>
    <scope>NUCLEOTIDE SEQUENCE [LARGE SCALE GENOMIC DNA]</scope>
    <source>
        <strain evidence="2 3">TI.5.07</strain>
    </source>
</reference>
<evidence type="ECO:0000313" key="3">
    <source>
        <dbReference type="Proteomes" id="UP001378242"/>
    </source>
</evidence>
<keyword evidence="3" id="KW-1185">Reference proteome</keyword>
<sequence length="191" mass="21942">MKKDMKYIKIKGVMTSRGEYNTAPDEHRPYEAVTVVDEDGVRVHFHTLFISKRMDEDVSLGEPYTFYIFRYRFRSKMYGALFAIEKKGKKIYYPDTSVSVVKAIAASTSIRNYLTSLHGSFLLLLAFIPLGIAFAFPVNAYYLLFLATVLGGCFFMFYPRIFPSKYIDLPQMKKVLEEDGFEVGDSGDSKY</sequence>